<feature type="compositionally biased region" description="Basic and acidic residues" evidence="1">
    <location>
        <begin position="16"/>
        <end position="42"/>
    </location>
</feature>
<feature type="region of interest" description="Disordered" evidence="1">
    <location>
        <begin position="1"/>
        <end position="56"/>
    </location>
</feature>
<feature type="compositionally biased region" description="Acidic residues" evidence="1">
    <location>
        <begin position="46"/>
        <end position="56"/>
    </location>
</feature>
<accession>A0ABM7HTH6</accession>
<evidence type="ECO:0000313" key="2">
    <source>
        <dbReference type="EMBL" id="BBX33883.1"/>
    </source>
</evidence>
<reference evidence="2 3" key="1">
    <citation type="journal article" date="2019" name="Emerg. Microbes Infect.">
        <title>Comprehensive subspecies identification of 175 nontuberculous mycobacteria species based on 7547 genomic profiles.</title>
        <authorList>
            <person name="Matsumoto Y."/>
            <person name="Kinjo T."/>
            <person name="Motooka D."/>
            <person name="Nabeya D."/>
            <person name="Jung N."/>
            <person name="Uechi K."/>
            <person name="Horii T."/>
            <person name="Iida T."/>
            <person name="Fujita J."/>
            <person name="Nakamura S."/>
        </authorList>
    </citation>
    <scope>NUCLEOTIDE SEQUENCE [LARGE SCALE GENOMIC DNA]</scope>
    <source>
        <strain evidence="2 3">JCM 12375</strain>
    </source>
</reference>
<sequence length="56" mass="6084">MPLAAGNSAGMPRGRGINDEEHADKYDDGEHGRDPDYPRDTPDVPDPPDAEQEPPD</sequence>
<protein>
    <submittedName>
        <fullName evidence="2">Uncharacterized protein</fullName>
    </submittedName>
</protein>
<evidence type="ECO:0000256" key="1">
    <source>
        <dbReference type="SAM" id="MobiDB-lite"/>
    </source>
</evidence>
<organism evidence="2 3">
    <name type="scientific">Mycolicibacterium mageritense</name>
    <name type="common">Mycobacterium mageritense</name>
    <dbReference type="NCBI Taxonomy" id="53462"/>
    <lineage>
        <taxon>Bacteria</taxon>
        <taxon>Bacillati</taxon>
        <taxon>Actinomycetota</taxon>
        <taxon>Actinomycetes</taxon>
        <taxon>Mycobacteriales</taxon>
        <taxon>Mycobacteriaceae</taxon>
        <taxon>Mycolicibacterium</taxon>
    </lineage>
</organism>
<name>A0ABM7HTH6_MYCME</name>
<keyword evidence="3" id="KW-1185">Reference proteome</keyword>
<proteinExistence type="predicted"/>
<evidence type="ECO:0000313" key="3">
    <source>
        <dbReference type="Proteomes" id="UP000465622"/>
    </source>
</evidence>
<dbReference type="Proteomes" id="UP000465622">
    <property type="component" value="Chromosome"/>
</dbReference>
<gene>
    <name evidence="2" type="ORF">MMAGJ_31650</name>
</gene>
<dbReference type="EMBL" id="AP022567">
    <property type="protein sequence ID" value="BBX33883.1"/>
    <property type="molecule type" value="Genomic_DNA"/>
</dbReference>